<evidence type="ECO:0000313" key="1">
    <source>
        <dbReference type="EMBL" id="CAF3475513.1"/>
    </source>
</evidence>
<evidence type="ECO:0000313" key="2">
    <source>
        <dbReference type="Proteomes" id="UP000663825"/>
    </source>
</evidence>
<comment type="caution">
    <text evidence="1">The sequence shown here is derived from an EMBL/GenBank/DDBJ whole genome shotgun (WGS) entry which is preliminary data.</text>
</comment>
<protein>
    <submittedName>
        <fullName evidence="1">Uncharacterized protein</fullName>
    </submittedName>
</protein>
<gene>
    <name evidence="1" type="ORF">TIS948_LOCUS33651</name>
</gene>
<dbReference type="AlphaFoldDB" id="A0A818FG13"/>
<accession>A0A818FG13</accession>
<dbReference type="Proteomes" id="UP000663825">
    <property type="component" value="Unassembled WGS sequence"/>
</dbReference>
<dbReference type="OrthoDB" id="10613807at2759"/>
<sequence>MISLTLRTTTAFRLDTAKVRIGNDENRGKHVVDYTLIITTIGTEKSTIFNKLSQAATKREEFGKQRNVLKTTDKLLHHALDEEKLTKKKASETQKDQYSRHMITNDSKCYSLLKTMHTGVDSYRKTRADGHVLYQNLILHFLQLVMVRLAKSIDQTACVTAELSHIELTMDLLNQFINSHDFNTFGTISFEIYCQIVDFIQNLYPPGNNTIIKISAKTVESAIYCMDISMIKYLNQFNIDSTCTAAILELPMHPPHTLKTGTNPSISQDEHYSGRKQPCTIPQTAVTVRITTVYGP</sequence>
<reference evidence="1" key="1">
    <citation type="submission" date="2021-02" db="EMBL/GenBank/DDBJ databases">
        <authorList>
            <person name="Nowell W R."/>
        </authorList>
    </citation>
    <scope>NUCLEOTIDE SEQUENCE</scope>
</reference>
<name>A0A818FG13_9BILA</name>
<dbReference type="EMBL" id="CAJNXB010006282">
    <property type="protein sequence ID" value="CAF3475513.1"/>
    <property type="molecule type" value="Genomic_DNA"/>
</dbReference>
<organism evidence="1 2">
    <name type="scientific">Rotaria socialis</name>
    <dbReference type="NCBI Taxonomy" id="392032"/>
    <lineage>
        <taxon>Eukaryota</taxon>
        <taxon>Metazoa</taxon>
        <taxon>Spiralia</taxon>
        <taxon>Gnathifera</taxon>
        <taxon>Rotifera</taxon>
        <taxon>Eurotatoria</taxon>
        <taxon>Bdelloidea</taxon>
        <taxon>Philodinida</taxon>
        <taxon>Philodinidae</taxon>
        <taxon>Rotaria</taxon>
    </lineage>
</organism>
<proteinExistence type="predicted"/>